<feature type="transmembrane region" description="Helical" evidence="1">
    <location>
        <begin position="12"/>
        <end position="28"/>
    </location>
</feature>
<comment type="caution">
    <text evidence="2">The sequence shown here is derived from an EMBL/GenBank/DDBJ whole genome shotgun (WGS) entry which is preliminary data.</text>
</comment>
<evidence type="ECO:0000313" key="2">
    <source>
        <dbReference type="EMBL" id="RKQ61206.1"/>
    </source>
</evidence>
<accession>A0A495BIY8</accession>
<dbReference type="EMBL" id="RBID01000011">
    <property type="protein sequence ID" value="RKQ61206.1"/>
    <property type="molecule type" value="Genomic_DNA"/>
</dbReference>
<keyword evidence="1" id="KW-0472">Membrane</keyword>
<dbReference type="Proteomes" id="UP000279384">
    <property type="component" value="Unassembled WGS sequence"/>
</dbReference>
<evidence type="ECO:0000256" key="1">
    <source>
        <dbReference type="SAM" id="Phobius"/>
    </source>
</evidence>
<keyword evidence="1" id="KW-1133">Transmembrane helix</keyword>
<sequence>MKAFVISAVRGLLALATFFVVMGIAQAMEQL</sequence>
<name>A0A495BIY8_VOGIN</name>
<reference evidence="2 3" key="1">
    <citation type="submission" date="2018-10" db="EMBL/GenBank/DDBJ databases">
        <title>Genomic Encyclopedia of Type Strains, Phase IV (KMG-IV): sequencing the most valuable type-strain genomes for metagenomic binning, comparative biology and taxonomic classification.</title>
        <authorList>
            <person name="Goeker M."/>
        </authorList>
    </citation>
    <scope>NUCLEOTIDE SEQUENCE [LARGE SCALE GENOMIC DNA]</scope>
    <source>
        <strain evidence="2 3">DSM 3303</strain>
    </source>
</reference>
<proteinExistence type="predicted"/>
<organism evidence="2 3">
    <name type="scientific">Vogesella indigofera</name>
    <name type="common">Pseudomonas indigofera</name>
    <dbReference type="NCBI Taxonomy" id="45465"/>
    <lineage>
        <taxon>Bacteria</taxon>
        <taxon>Pseudomonadati</taxon>
        <taxon>Pseudomonadota</taxon>
        <taxon>Betaproteobacteria</taxon>
        <taxon>Neisseriales</taxon>
        <taxon>Chromobacteriaceae</taxon>
        <taxon>Vogesella</taxon>
    </lineage>
</organism>
<protein>
    <submittedName>
        <fullName evidence="2">Uncharacterized protein</fullName>
    </submittedName>
</protein>
<dbReference type="AlphaFoldDB" id="A0A495BIY8"/>
<keyword evidence="1" id="KW-0812">Transmembrane</keyword>
<gene>
    <name evidence="2" type="ORF">C8E02_0973</name>
</gene>
<evidence type="ECO:0000313" key="3">
    <source>
        <dbReference type="Proteomes" id="UP000279384"/>
    </source>
</evidence>